<dbReference type="EMBL" id="FJOG01000058">
    <property type="protein sequence ID" value="CZR68683.1"/>
    <property type="molecule type" value="Genomic_DNA"/>
</dbReference>
<accession>A0A1L7XUI9</accession>
<evidence type="ECO:0000256" key="1">
    <source>
        <dbReference type="SAM" id="Phobius"/>
    </source>
</evidence>
<dbReference type="AlphaFoldDB" id="A0A1L7XUI9"/>
<reference evidence="2 3" key="1">
    <citation type="submission" date="2016-03" db="EMBL/GenBank/DDBJ databases">
        <authorList>
            <person name="Ploux O."/>
        </authorList>
    </citation>
    <scope>NUCLEOTIDE SEQUENCE [LARGE SCALE GENOMIC DNA]</scope>
    <source>
        <strain evidence="2 3">UAMH 11012</strain>
    </source>
</reference>
<dbReference type="OrthoDB" id="526941at2759"/>
<proteinExistence type="predicted"/>
<gene>
    <name evidence="2" type="ORF">PAC_18582</name>
</gene>
<organism evidence="2 3">
    <name type="scientific">Phialocephala subalpina</name>
    <dbReference type="NCBI Taxonomy" id="576137"/>
    <lineage>
        <taxon>Eukaryota</taxon>
        <taxon>Fungi</taxon>
        <taxon>Dikarya</taxon>
        <taxon>Ascomycota</taxon>
        <taxon>Pezizomycotina</taxon>
        <taxon>Leotiomycetes</taxon>
        <taxon>Helotiales</taxon>
        <taxon>Mollisiaceae</taxon>
        <taxon>Phialocephala</taxon>
        <taxon>Phialocephala fortinii species complex</taxon>
    </lineage>
</organism>
<name>A0A1L7XUI9_9HELO</name>
<evidence type="ECO:0000313" key="2">
    <source>
        <dbReference type="EMBL" id="CZR68683.1"/>
    </source>
</evidence>
<evidence type="ECO:0000313" key="3">
    <source>
        <dbReference type="Proteomes" id="UP000184330"/>
    </source>
</evidence>
<sequence>MNAVISCRWEAKTTWFAAVGLLIFIWTVFLSLPDDPSTTNGVSGVTKVVVQGQSHHVDKPLNATPSPIKPAIPLAASQFSKPTAKPPPNTKAERPLLCGGNIRFIKRPNDCYDLGGFAEILITDDLYKKYNRFILMNASIRGPFMPYWSKQCWSDLYLDQLSDETKLVGMTMNRQAPKPHIQSMLWVLDRIGLETLLYPTEEQIEDLITSLPPHDSRQRIPPMTVPGIKSCPHNYWQAVAVEVYATALIEAAGYQAAAMMLAYHGFGDSLERGEKIDLGGGPVKMGSWRTGTGYESICHESLDPLSGEEHYWGTTIHPFDTAFIKTNRPANKVIIERLTQWMAGIEYSSYNVC</sequence>
<keyword evidence="1" id="KW-0812">Transmembrane</keyword>
<keyword evidence="1" id="KW-0472">Membrane</keyword>
<dbReference type="Proteomes" id="UP000184330">
    <property type="component" value="Unassembled WGS sequence"/>
</dbReference>
<keyword evidence="1" id="KW-1133">Transmembrane helix</keyword>
<protein>
    <submittedName>
        <fullName evidence="2">Uncharacterized protein</fullName>
    </submittedName>
</protein>
<dbReference type="STRING" id="576137.A0A1L7XUI9"/>
<keyword evidence="3" id="KW-1185">Reference proteome</keyword>
<feature type="transmembrane region" description="Helical" evidence="1">
    <location>
        <begin position="12"/>
        <end position="32"/>
    </location>
</feature>